<dbReference type="PANTHER" id="PTHR10491">
    <property type="entry name" value="DTDP-4-DEHYDRORHAMNOSE REDUCTASE"/>
    <property type="match status" value="1"/>
</dbReference>
<organism evidence="2 3">
    <name type="scientific">Candidatus Nitrosotalea okcheonensis</name>
    <dbReference type="NCBI Taxonomy" id="1903276"/>
    <lineage>
        <taxon>Archaea</taxon>
        <taxon>Nitrososphaerota</taxon>
        <taxon>Nitrososphaeria</taxon>
        <taxon>Nitrosotaleales</taxon>
        <taxon>Nitrosotaleaceae</taxon>
        <taxon>Nitrosotalea</taxon>
    </lineage>
</organism>
<dbReference type="InterPro" id="IPR005913">
    <property type="entry name" value="dTDP_dehydrorham_reduct"/>
</dbReference>
<protein>
    <submittedName>
        <fullName evidence="2">dTDP-4-dehydrorhamnose reductase</fullName>
    </submittedName>
</protein>
<dbReference type="InterPro" id="IPR036291">
    <property type="entry name" value="NAD(P)-bd_dom_sf"/>
</dbReference>
<feature type="domain" description="RmlD-like substrate binding" evidence="1">
    <location>
        <begin position="16"/>
        <end position="305"/>
    </location>
</feature>
<dbReference type="CDD" id="cd05254">
    <property type="entry name" value="dTDP_HR_like_SDR_e"/>
    <property type="match status" value="1"/>
</dbReference>
<evidence type="ECO:0000313" key="3">
    <source>
        <dbReference type="Proteomes" id="UP000230607"/>
    </source>
</evidence>
<dbReference type="RefSeq" id="WP_231911787.1">
    <property type="nucleotide sequence ID" value="NZ_LT841358.1"/>
</dbReference>
<keyword evidence="3" id="KW-1185">Reference proteome</keyword>
<reference evidence="3" key="1">
    <citation type="submission" date="2017-03" db="EMBL/GenBank/DDBJ databases">
        <authorList>
            <person name="Herbold C."/>
        </authorList>
    </citation>
    <scope>NUCLEOTIDE SEQUENCE [LARGE SCALE GENOMIC DNA]</scope>
</reference>
<dbReference type="NCBIfam" id="TIGR01214">
    <property type="entry name" value="rmlD"/>
    <property type="match status" value="1"/>
</dbReference>
<proteinExistence type="predicted"/>
<dbReference type="Proteomes" id="UP000230607">
    <property type="component" value="Chromosome 1"/>
</dbReference>
<dbReference type="AlphaFoldDB" id="A0A2H1FHP8"/>
<dbReference type="PANTHER" id="PTHR10491:SF4">
    <property type="entry name" value="METHIONINE ADENOSYLTRANSFERASE 2 SUBUNIT BETA"/>
    <property type="match status" value="1"/>
</dbReference>
<dbReference type="Gene3D" id="3.40.50.720">
    <property type="entry name" value="NAD(P)-binding Rossmann-like Domain"/>
    <property type="match status" value="1"/>
</dbReference>
<sequence length="310" mass="35153">MKRLCTLNRGLYPNTMKFLVTGSTGLIGTQIIKDLTKTGNEIYAGYHESKPLGGIPVQLELTNNEDMLNIVKEIQPDVILHLAAMTNVDRCEKEKKLASQINTIATKMLSEQSSNNNSFFVYVSTDYVFDGEHGLKSESDAPNPVNHYGYSKYQGELAVQNKASRWCIVRTSTPFGIHDIKKSFPYFVIENLKERKEINILTDQYTSPTYVPNLSRMVIEVSTRQIQGIFHLAGASRISRYDLALLVSEKLHLDKNLLKQTCINDIKWIAKRPRDSSLDVSKSAKILKEKPLSIEAGLDYFIDEIRYKPN</sequence>
<evidence type="ECO:0000259" key="1">
    <source>
        <dbReference type="Pfam" id="PF04321"/>
    </source>
</evidence>
<gene>
    <name evidence="2" type="ORF">NCS_30128</name>
</gene>
<dbReference type="Gene3D" id="3.90.25.10">
    <property type="entry name" value="UDP-galactose 4-epimerase, domain 1"/>
    <property type="match status" value="1"/>
</dbReference>
<dbReference type="SUPFAM" id="SSF51735">
    <property type="entry name" value="NAD(P)-binding Rossmann-fold domains"/>
    <property type="match status" value="1"/>
</dbReference>
<dbReference type="InterPro" id="IPR029903">
    <property type="entry name" value="RmlD-like-bd"/>
</dbReference>
<name>A0A2H1FHP8_9ARCH</name>
<dbReference type="Pfam" id="PF04321">
    <property type="entry name" value="RmlD_sub_bind"/>
    <property type="match status" value="1"/>
</dbReference>
<accession>A0A2H1FHP8</accession>
<dbReference type="EMBL" id="LT841358">
    <property type="protein sequence ID" value="SMH72288.1"/>
    <property type="molecule type" value="Genomic_DNA"/>
</dbReference>
<evidence type="ECO:0000313" key="2">
    <source>
        <dbReference type="EMBL" id="SMH72288.1"/>
    </source>
</evidence>